<dbReference type="AlphaFoldDB" id="A0AAV2Z0S0"/>
<feature type="active site" description="Amidino-cysteine intermediate" evidence="8">
    <location>
        <position position="388"/>
    </location>
</feature>
<dbReference type="GO" id="GO:0006601">
    <property type="term" value="P:creatine biosynthetic process"/>
    <property type="evidence" value="ECO:0007669"/>
    <property type="project" value="TreeGrafter"/>
</dbReference>
<dbReference type="Gene3D" id="3.75.10.10">
    <property type="entry name" value="L-arginine/glycine Amidinotransferase, Chain A"/>
    <property type="match status" value="1"/>
</dbReference>
<gene>
    <name evidence="9" type="ORF">N0F65_006126</name>
</gene>
<dbReference type="SUPFAM" id="SSF55909">
    <property type="entry name" value="Pentein"/>
    <property type="match status" value="1"/>
</dbReference>
<dbReference type="Pfam" id="PF02274">
    <property type="entry name" value="ADI"/>
    <property type="match status" value="1"/>
</dbReference>
<dbReference type="EC" id="2.1.4.1" evidence="3"/>
<accession>A0AAV2Z0S0</accession>
<evidence type="ECO:0000256" key="6">
    <source>
        <dbReference type="ARBA" id="ARBA00031403"/>
    </source>
</evidence>
<feature type="active site" evidence="8">
    <location>
        <position position="218"/>
    </location>
</feature>
<keyword evidence="10" id="KW-1185">Reference proteome</keyword>
<dbReference type="PANTHER" id="PTHR10488:SF1">
    <property type="entry name" value="GLYCINE AMIDINOTRANSFERASE, MITOCHONDRIAL"/>
    <property type="match status" value="1"/>
</dbReference>
<evidence type="ECO:0000256" key="3">
    <source>
        <dbReference type="ARBA" id="ARBA00012351"/>
    </source>
</evidence>
<dbReference type="EMBL" id="DAKRPA010000056">
    <property type="protein sequence ID" value="DBA00926.1"/>
    <property type="molecule type" value="Genomic_DNA"/>
</dbReference>
<evidence type="ECO:0000256" key="7">
    <source>
        <dbReference type="ARBA" id="ARBA00033346"/>
    </source>
</evidence>
<dbReference type="PANTHER" id="PTHR10488">
    <property type="entry name" value="GLYCINE AMIDINOTRANSFERASE, MITOCHONDRIAL"/>
    <property type="match status" value="1"/>
</dbReference>
<dbReference type="CDD" id="cd21136">
    <property type="entry name" value="amidinotransferase_AGAT-like"/>
    <property type="match status" value="1"/>
</dbReference>
<protein>
    <recommendedName>
        <fullName evidence="4">Glycine amidinotransferase, mitochondrial</fullName>
        <ecNumber evidence="3">2.1.4.1</ecNumber>
    </recommendedName>
    <alternativeName>
        <fullName evidence="6">L-arginine:glycine amidinotransferase</fullName>
    </alternativeName>
    <alternativeName>
        <fullName evidence="7">Transamidinase</fullName>
    </alternativeName>
</protein>
<dbReference type="GO" id="GO:0015068">
    <property type="term" value="F:glycine amidinotransferase activity"/>
    <property type="evidence" value="ECO:0007669"/>
    <property type="project" value="UniProtKB-EC"/>
</dbReference>
<organism evidence="9 10">
    <name type="scientific">Lagenidium giganteum</name>
    <dbReference type="NCBI Taxonomy" id="4803"/>
    <lineage>
        <taxon>Eukaryota</taxon>
        <taxon>Sar</taxon>
        <taxon>Stramenopiles</taxon>
        <taxon>Oomycota</taxon>
        <taxon>Peronosporomycetes</taxon>
        <taxon>Pythiales</taxon>
        <taxon>Pythiaceae</taxon>
    </lineage>
</organism>
<comment type="similarity">
    <text evidence="2">Belongs to the amidinotransferase family.</text>
</comment>
<dbReference type="InterPro" id="IPR033195">
    <property type="entry name" value="AmidinoTrfase"/>
</dbReference>
<dbReference type="GO" id="GO:0005758">
    <property type="term" value="C:mitochondrial intermembrane space"/>
    <property type="evidence" value="ECO:0007669"/>
    <property type="project" value="TreeGrafter"/>
</dbReference>
<evidence type="ECO:0000256" key="1">
    <source>
        <dbReference type="ARBA" id="ARBA00004858"/>
    </source>
</evidence>
<keyword evidence="5" id="KW-0808">Transferase</keyword>
<name>A0AAV2Z0S0_9STRA</name>
<comment type="pathway">
    <text evidence="1">Amine and polyamine biosynthesis; creatine biosynthesis; creatine from L-arginine and glycine: step 1/2.</text>
</comment>
<evidence type="ECO:0000256" key="2">
    <source>
        <dbReference type="ARBA" id="ARBA00006943"/>
    </source>
</evidence>
<reference evidence="9" key="2">
    <citation type="journal article" date="2023" name="Microbiol Resour">
        <title>Decontamination and Annotation of the Draft Genome Sequence of the Oomycete Lagenidium giganteum ARSEF 373.</title>
        <authorList>
            <person name="Morgan W.R."/>
            <person name="Tartar A."/>
        </authorList>
    </citation>
    <scope>NUCLEOTIDE SEQUENCE</scope>
    <source>
        <strain evidence="9">ARSEF 373</strain>
    </source>
</reference>
<comment type="caution">
    <text evidence="9">The sequence shown here is derived from an EMBL/GenBank/DDBJ whole genome shotgun (WGS) entry which is preliminary data.</text>
</comment>
<evidence type="ECO:0000256" key="5">
    <source>
        <dbReference type="ARBA" id="ARBA00022679"/>
    </source>
</evidence>
<evidence type="ECO:0000313" key="9">
    <source>
        <dbReference type="EMBL" id="DBA00926.1"/>
    </source>
</evidence>
<sequence length="403" mass="46331">MLSAQALRRAPASARRLLAASKPQSRAMATHTPIVNSHNEWDPLEEVIVGRVEGATIPEWHVSGKAVWPNKWWDMYKTKSGTPFPQKLLDGAQKELDYLAKVLEGEGVIVRRPDVQPGDFDQPVQTPDFKTKSQLYAAMPRDILIVFGNEILEAPMAWRSRFFEYRPYRKLIKEYFHKGAKWTAAPKPQMSDELYNNNWQAEKGVFNSVVTEFEPTFDAAEFTRMGRDIFTQQSQVTNNFGIEWLRRHLGEEYNIHVLDFQDRNAMHIDGTFVPLMPGKLLANPFRPCVTGRPVKTYSYKGKDYEYRLPEMFKGWDVFVAPEPELSPTHPLFFTSPWTATCNVLVVRPGTVIVEAHEKRAQQAFKDWGFEVIPVPFRNFMPFGGSFHCATCDVRRTGTLQSYF</sequence>
<reference evidence="9" key="1">
    <citation type="submission" date="2022-11" db="EMBL/GenBank/DDBJ databases">
        <authorList>
            <person name="Morgan W.R."/>
            <person name="Tartar A."/>
        </authorList>
    </citation>
    <scope>NUCLEOTIDE SEQUENCE</scope>
    <source>
        <strain evidence="9">ARSEF 373</strain>
    </source>
</reference>
<proteinExistence type="inferred from homology"/>
<dbReference type="Proteomes" id="UP001146120">
    <property type="component" value="Unassembled WGS sequence"/>
</dbReference>
<evidence type="ECO:0000256" key="8">
    <source>
        <dbReference type="PIRSR" id="PIRSR633195-1"/>
    </source>
</evidence>
<evidence type="ECO:0000313" key="10">
    <source>
        <dbReference type="Proteomes" id="UP001146120"/>
    </source>
</evidence>
<feature type="active site" evidence="8">
    <location>
        <position position="267"/>
    </location>
</feature>
<evidence type="ECO:0000256" key="4">
    <source>
        <dbReference type="ARBA" id="ARBA00016069"/>
    </source>
</evidence>